<organism evidence="2 3">
    <name type="scientific">Candidatus Anaerobiospirillum pullicola</name>
    <dbReference type="NCBI Taxonomy" id="2838451"/>
    <lineage>
        <taxon>Bacteria</taxon>
        <taxon>Pseudomonadati</taxon>
        <taxon>Pseudomonadota</taxon>
        <taxon>Gammaproteobacteria</taxon>
        <taxon>Aeromonadales</taxon>
        <taxon>Succinivibrionaceae</taxon>
        <taxon>Anaerobiospirillum</taxon>
    </lineage>
</organism>
<gene>
    <name evidence="2" type="ORF">H9847_06235</name>
</gene>
<dbReference type="Proteomes" id="UP000733611">
    <property type="component" value="Unassembled WGS sequence"/>
</dbReference>
<name>A0A948X1H6_9GAMM</name>
<evidence type="ECO:0000256" key="1">
    <source>
        <dbReference type="SAM" id="SignalP"/>
    </source>
</evidence>
<keyword evidence="1" id="KW-0732">Signal</keyword>
<proteinExistence type="predicted"/>
<evidence type="ECO:0000313" key="2">
    <source>
        <dbReference type="EMBL" id="MBU3844451.1"/>
    </source>
</evidence>
<dbReference type="AlphaFoldDB" id="A0A948X1H6"/>
<reference evidence="2" key="1">
    <citation type="journal article" date="2021" name="PeerJ">
        <title>Extensive microbial diversity within the chicken gut microbiome revealed by metagenomics and culture.</title>
        <authorList>
            <person name="Gilroy R."/>
            <person name="Ravi A."/>
            <person name="Getino M."/>
            <person name="Pursley I."/>
            <person name="Horton D.L."/>
            <person name="Alikhan N.F."/>
            <person name="Baker D."/>
            <person name="Gharbi K."/>
            <person name="Hall N."/>
            <person name="Watson M."/>
            <person name="Adriaenssens E.M."/>
            <person name="Foster-Nyarko E."/>
            <person name="Jarju S."/>
            <person name="Secka A."/>
            <person name="Antonio M."/>
            <person name="Oren A."/>
            <person name="Chaudhuri R.R."/>
            <person name="La Ragione R."/>
            <person name="Hildebrand F."/>
            <person name="Pallen M.J."/>
        </authorList>
    </citation>
    <scope>NUCLEOTIDE SEQUENCE</scope>
    <source>
        <strain evidence="2">378</strain>
    </source>
</reference>
<evidence type="ECO:0008006" key="4">
    <source>
        <dbReference type="Google" id="ProtNLM"/>
    </source>
</evidence>
<feature type="signal peptide" evidence="1">
    <location>
        <begin position="1"/>
        <end position="20"/>
    </location>
</feature>
<comment type="caution">
    <text evidence="2">The sequence shown here is derived from an EMBL/GenBank/DDBJ whole genome shotgun (WGS) entry which is preliminary data.</text>
</comment>
<dbReference type="PROSITE" id="PS51257">
    <property type="entry name" value="PROKAR_LIPOPROTEIN"/>
    <property type="match status" value="1"/>
</dbReference>
<evidence type="ECO:0000313" key="3">
    <source>
        <dbReference type="Proteomes" id="UP000733611"/>
    </source>
</evidence>
<feature type="chain" id="PRO_5037760209" description="Lipoprotein" evidence="1">
    <location>
        <begin position="21"/>
        <end position="189"/>
    </location>
</feature>
<dbReference type="EMBL" id="JAHLFE010000125">
    <property type="protein sequence ID" value="MBU3844451.1"/>
    <property type="molecule type" value="Genomic_DNA"/>
</dbReference>
<reference evidence="2" key="2">
    <citation type="submission" date="2021-04" db="EMBL/GenBank/DDBJ databases">
        <authorList>
            <person name="Gilroy R."/>
        </authorList>
    </citation>
    <scope>NUCLEOTIDE SEQUENCE</scope>
    <source>
        <strain evidence="2">378</strain>
    </source>
</reference>
<accession>A0A948X1H6</accession>
<protein>
    <recommendedName>
        <fullName evidence="4">Lipoprotein</fullName>
    </recommendedName>
</protein>
<sequence length="189" mass="21321">MQRLKKLGLAFLASSAFLLASCTGYNQTSIPNVPYVNLDVHKQSHLMTATDRVCIFNGGDMITNTGTRYKNSGRFMQKIFVTVMQQYNVDGAVDLHQINAVGVEPMMLQEQARTNFCNVIAIVKPVFWQDSQISPGNVGVNVDMYDTSSLELMNSVTLNARTQYIRDMFVEKTTPMRPVIETYVDTLYR</sequence>